<sequence>MCIWLKKHLDVAECIQHISSLEGELDIEQELHDVEVESGFAIPLSDKEIALDEAASEARSEAFEEELTLEDALD</sequence>
<organism evidence="1">
    <name type="scientific">Tanacetum cinerariifolium</name>
    <name type="common">Dalmatian daisy</name>
    <name type="synonym">Chrysanthemum cinerariifolium</name>
    <dbReference type="NCBI Taxonomy" id="118510"/>
    <lineage>
        <taxon>Eukaryota</taxon>
        <taxon>Viridiplantae</taxon>
        <taxon>Streptophyta</taxon>
        <taxon>Embryophyta</taxon>
        <taxon>Tracheophyta</taxon>
        <taxon>Spermatophyta</taxon>
        <taxon>Magnoliopsida</taxon>
        <taxon>eudicotyledons</taxon>
        <taxon>Gunneridae</taxon>
        <taxon>Pentapetalae</taxon>
        <taxon>asterids</taxon>
        <taxon>campanulids</taxon>
        <taxon>Asterales</taxon>
        <taxon>Asteraceae</taxon>
        <taxon>Asteroideae</taxon>
        <taxon>Anthemideae</taxon>
        <taxon>Anthemidinae</taxon>
        <taxon>Tanacetum</taxon>
    </lineage>
</organism>
<comment type="caution">
    <text evidence="1">The sequence shown here is derived from an EMBL/GenBank/DDBJ whole genome shotgun (WGS) entry which is preliminary data.</text>
</comment>
<dbReference type="EMBL" id="BKCJ010007062">
    <property type="protein sequence ID" value="GEU75337.1"/>
    <property type="molecule type" value="Genomic_DNA"/>
</dbReference>
<evidence type="ECO:0000313" key="1">
    <source>
        <dbReference type="EMBL" id="GEU75337.1"/>
    </source>
</evidence>
<accession>A0A6L2MPT2</accession>
<dbReference type="AlphaFoldDB" id="A0A6L2MPT2"/>
<proteinExistence type="predicted"/>
<name>A0A6L2MPT2_TANCI</name>
<reference evidence="1" key="1">
    <citation type="journal article" date="2019" name="Sci. Rep.">
        <title>Draft genome of Tanacetum cinerariifolium, the natural source of mosquito coil.</title>
        <authorList>
            <person name="Yamashiro T."/>
            <person name="Shiraishi A."/>
            <person name="Satake H."/>
            <person name="Nakayama K."/>
        </authorList>
    </citation>
    <scope>NUCLEOTIDE SEQUENCE</scope>
</reference>
<gene>
    <name evidence="1" type="ORF">Tci_047315</name>
</gene>
<protein>
    <submittedName>
        <fullName evidence="1">Uncharacterized protein</fullName>
    </submittedName>
</protein>